<name>A0AAE3HDU0_9FIRM</name>
<evidence type="ECO:0000256" key="4">
    <source>
        <dbReference type="ARBA" id="ARBA00022857"/>
    </source>
</evidence>
<keyword evidence="5" id="KW-0560">Oxidoreductase</keyword>
<keyword evidence="4" id="KW-0521">NADP</keyword>
<keyword evidence="3" id="KW-0479">Metal-binding</keyword>
<evidence type="ECO:0000256" key="1">
    <source>
        <dbReference type="ARBA" id="ARBA00022490"/>
    </source>
</evidence>
<dbReference type="Gene3D" id="1.20.1090.10">
    <property type="entry name" value="Dehydroquinate synthase-like - alpha domain"/>
    <property type="match status" value="1"/>
</dbReference>
<keyword evidence="6" id="KW-0520">NAD</keyword>
<gene>
    <name evidence="10" type="ORF">NSA47_00970</name>
</gene>
<keyword evidence="9" id="KW-1208">Phospholipid metabolism</keyword>
<comment type="caution">
    <text evidence="10">The sequence shown here is derived from an EMBL/GenBank/DDBJ whole genome shotgun (WGS) entry which is preliminary data.</text>
</comment>
<evidence type="ECO:0000313" key="10">
    <source>
        <dbReference type="EMBL" id="MCR1897562.1"/>
    </source>
</evidence>
<dbReference type="GO" id="GO:0016614">
    <property type="term" value="F:oxidoreductase activity, acting on CH-OH group of donors"/>
    <property type="evidence" value="ECO:0007669"/>
    <property type="project" value="InterPro"/>
</dbReference>
<dbReference type="GO" id="GO:0005829">
    <property type="term" value="C:cytosol"/>
    <property type="evidence" value="ECO:0007669"/>
    <property type="project" value="TreeGrafter"/>
</dbReference>
<dbReference type="SUPFAM" id="SSF56796">
    <property type="entry name" value="Dehydroquinate synthase-like"/>
    <property type="match status" value="1"/>
</dbReference>
<dbReference type="PANTHER" id="PTHR43616:SF5">
    <property type="entry name" value="GLYCEROL DEHYDROGENASE 1"/>
    <property type="match status" value="1"/>
</dbReference>
<dbReference type="PANTHER" id="PTHR43616">
    <property type="entry name" value="GLYCEROL DEHYDROGENASE"/>
    <property type="match status" value="1"/>
</dbReference>
<evidence type="ECO:0000256" key="7">
    <source>
        <dbReference type="ARBA" id="ARBA00023098"/>
    </source>
</evidence>
<dbReference type="RefSeq" id="WP_257528966.1">
    <property type="nucleotide sequence ID" value="NZ_JANKAS010000001.1"/>
</dbReference>
<accession>A0AAE3HDU0</accession>
<evidence type="ECO:0000313" key="11">
    <source>
        <dbReference type="Proteomes" id="UP001205748"/>
    </source>
</evidence>
<evidence type="ECO:0000256" key="3">
    <source>
        <dbReference type="ARBA" id="ARBA00022723"/>
    </source>
</evidence>
<dbReference type="AlphaFoldDB" id="A0AAE3HDU0"/>
<keyword evidence="2" id="KW-0444">Lipid biosynthesis</keyword>
<keyword evidence="8" id="KW-0594">Phospholipid biosynthesis</keyword>
<sequence length="396" mass="44520">MTNYNDLLNKEITCACGRTHFVPIKDVDFDFTEEKLSKICKEFIPGKNILVVGDKHTHEQINQKIFDTLKANEFNAAMLEFDEKKLIPDEKAIGTILMSTDREIDGIVSVGSGTINDLNRLVGDRMKIPVITIATAPSMDGYASSGSSLMFKGVKKTIKGSTVTAIYGDIEVIKNCPYDLIQAGFGDIIGKKTSLADWVLSKHITGEYWCDKTVKLVEESTDICIREAEKIAQRDTEAIGHLIDALTLSGICMSLVDDTRPASGSEHLVSHYLVMKAVEKGELPPSHGRTVAIGTLISTLLYKFLFETKEFTELENSEKIKEDLMKYLPKEEKVKTWLTTLDLSYHPSDYGMTPELLREIVLKAGFIRDRYTVFRLLDSLKLLDRAADYLINYFYK</sequence>
<evidence type="ECO:0000256" key="6">
    <source>
        <dbReference type="ARBA" id="ARBA00023027"/>
    </source>
</evidence>
<protein>
    <submittedName>
        <fullName evidence="10">Sn-glycerol-1-phosphate dehydrogenase</fullName>
    </submittedName>
</protein>
<reference evidence="10" key="1">
    <citation type="submission" date="2022-07" db="EMBL/GenBank/DDBJ databases">
        <title>Enhanced cultured diversity of the mouse gut microbiota enables custom-made synthetic communities.</title>
        <authorList>
            <person name="Afrizal A."/>
        </authorList>
    </citation>
    <scope>NUCLEOTIDE SEQUENCE</scope>
    <source>
        <strain evidence="10">DSM 28593</strain>
    </source>
</reference>
<organism evidence="10 11">
    <name type="scientific">Irregularibacter muris</name>
    <dbReference type="NCBI Taxonomy" id="1796619"/>
    <lineage>
        <taxon>Bacteria</taxon>
        <taxon>Bacillati</taxon>
        <taxon>Bacillota</taxon>
        <taxon>Clostridia</taxon>
        <taxon>Eubacteriales</taxon>
        <taxon>Eubacteriaceae</taxon>
        <taxon>Irregularibacter</taxon>
    </lineage>
</organism>
<dbReference type="CDD" id="cd08175">
    <property type="entry name" value="G1PDH"/>
    <property type="match status" value="1"/>
</dbReference>
<keyword evidence="11" id="KW-1185">Reference proteome</keyword>
<evidence type="ECO:0000256" key="5">
    <source>
        <dbReference type="ARBA" id="ARBA00023002"/>
    </source>
</evidence>
<keyword evidence="7" id="KW-0443">Lipid metabolism</keyword>
<dbReference type="EMBL" id="JANKAS010000001">
    <property type="protein sequence ID" value="MCR1897562.1"/>
    <property type="molecule type" value="Genomic_DNA"/>
</dbReference>
<keyword evidence="1" id="KW-0963">Cytoplasm</keyword>
<dbReference type="InterPro" id="IPR016205">
    <property type="entry name" value="Glycerol_DH"/>
</dbReference>
<dbReference type="GO" id="GO:0008654">
    <property type="term" value="P:phospholipid biosynthetic process"/>
    <property type="evidence" value="ECO:0007669"/>
    <property type="project" value="UniProtKB-KW"/>
</dbReference>
<evidence type="ECO:0000256" key="8">
    <source>
        <dbReference type="ARBA" id="ARBA00023209"/>
    </source>
</evidence>
<dbReference type="Proteomes" id="UP001205748">
    <property type="component" value="Unassembled WGS sequence"/>
</dbReference>
<evidence type="ECO:0000256" key="9">
    <source>
        <dbReference type="ARBA" id="ARBA00023264"/>
    </source>
</evidence>
<evidence type="ECO:0000256" key="2">
    <source>
        <dbReference type="ARBA" id="ARBA00022516"/>
    </source>
</evidence>
<dbReference type="Pfam" id="PF13685">
    <property type="entry name" value="Fe-ADH_2"/>
    <property type="match status" value="1"/>
</dbReference>
<dbReference type="GO" id="GO:0046872">
    <property type="term" value="F:metal ion binding"/>
    <property type="evidence" value="ECO:0007669"/>
    <property type="project" value="UniProtKB-KW"/>
</dbReference>
<dbReference type="InterPro" id="IPR032837">
    <property type="entry name" value="G1PDH"/>
</dbReference>
<proteinExistence type="predicted"/>
<dbReference type="Gene3D" id="3.40.50.1970">
    <property type="match status" value="1"/>
</dbReference>